<keyword evidence="2" id="KW-0288">FMN</keyword>
<keyword evidence="4" id="KW-0503">Monooxygenase</keyword>
<dbReference type="Proteomes" id="UP001174909">
    <property type="component" value="Unassembled WGS sequence"/>
</dbReference>
<dbReference type="InterPro" id="IPR019921">
    <property type="entry name" value="Lucif-like_OxRdtase_Rv2161c"/>
</dbReference>
<name>A0AA35RWH5_GEOBA</name>
<keyword evidence="1" id="KW-0285">Flavoprotein</keyword>
<evidence type="ECO:0000256" key="4">
    <source>
        <dbReference type="ARBA" id="ARBA00023033"/>
    </source>
</evidence>
<dbReference type="InterPro" id="IPR036661">
    <property type="entry name" value="Luciferase-like_sf"/>
</dbReference>
<dbReference type="InterPro" id="IPR011251">
    <property type="entry name" value="Luciferase-like_dom"/>
</dbReference>
<dbReference type="Pfam" id="PF00296">
    <property type="entry name" value="Bac_luciferase"/>
    <property type="match status" value="1"/>
</dbReference>
<protein>
    <submittedName>
        <fullName evidence="6">Uncharacterized protein Mb0978c</fullName>
    </submittedName>
</protein>
<evidence type="ECO:0000259" key="5">
    <source>
        <dbReference type="Pfam" id="PF00296"/>
    </source>
</evidence>
<keyword evidence="7" id="KW-1185">Reference proteome</keyword>
<dbReference type="GO" id="GO:0008726">
    <property type="term" value="F:alkanesulfonate monooxygenase activity"/>
    <property type="evidence" value="ECO:0007669"/>
    <property type="project" value="TreeGrafter"/>
</dbReference>
<dbReference type="InterPro" id="IPR050172">
    <property type="entry name" value="SsuD_RutA_monooxygenase"/>
</dbReference>
<dbReference type="PANTHER" id="PTHR42847">
    <property type="entry name" value="ALKANESULFONATE MONOOXYGENASE"/>
    <property type="match status" value="1"/>
</dbReference>
<evidence type="ECO:0000256" key="1">
    <source>
        <dbReference type="ARBA" id="ARBA00022630"/>
    </source>
</evidence>
<dbReference type="SUPFAM" id="SSF51679">
    <property type="entry name" value="Bacterial luciferase-like"/>
    <property type="match status" value="1"/>
</dbReference>
<evidence type="ECO:0000313" key="6">
    <source>
        <dbReference type="EMBL" id="CAI8018517.1"/>
    </source>
</evidence>
<dbReference type="PANTHER" id="PTHR42847:SF4">
    <property type="entry name" value="ALKANESULFONATE MONOOXYGENASE-RELATED"/>
    <property type="match status" value="1"/>
</dbReference>
<evidence type="ECO:0000256" key="3">
    <source>
        <dbReference type="ARBA" id="ARBA00023002"/>
    </source>
</evidence>
<gene>
    <name evidence="6" type="ORF">GBAR_LOCUS11235</name>
</gene>
<comment type="caution">
    <text evidence="6">The sequence shown here is derived from an EMBL/GenBank/DDBJ whole genome shotgun (WGS) entry which is preliminary data.</text>
</comment>
<organism evidence="6 7">
    <name type="scientific">Geodia barretti</name>
    <name type="common">Barrett's horny sponge</name>
    <dbReference type="NCBI Taxonomy" id="519541"/>
    <lineage>
        <taxon>Eukaryota</taxon>
        <taxon>Metazoa</taxon>
        <taxon>Porifera</taxon>
        <taxon>Demospongiae</taxon>
        <taxon>Heteroscleromorpha</taxon>
        <taxon>Tetractinellida</taxon>
        <taxon>Astrophorina</taxon>
        <taxon>Geodiidae</taxon>
        <taxon>Geodia</taxon>
    </lineage>
</organism>
<keyword evidence="3" id="KW-0560">Oxidoreductase</keyword>
<evidence type="ECO:0000313" key="7">
    <source>
        <dbReference type="Proteomes" id="UP001174909"/>
    </source>
</evidence>
<evidence type="ECO:0000256" key="2">
    <source>
        <dbReference type="ARBA" id="ARBA00022643"/>
    </source>
</evidence>
<feature type="domain" description="Luciferase-like" evidence="5">
    <location>
        <begin position="13"/>
        <end position="261"/>
    </location>
</feature>
<proteinExistence type="predicted"/>
<reference evidence="6" key="1">
    <citation type="submission" date="2023-03" db="EMBL/GenBank/DDBJ databases">
        <authorList>
            <person name="Steffen K."/>
            <person name="Cardenas P."/>
        </authorList>
    </citation>
    <scope>NUCLEOTIDE SEQUENCE</scope>
</reference>
<dbReference type="GO" id="GO:0046306">
    <property type="term" value="P:alkanesulfonate catabolic process"/>
    <property type="evidence" value="ECO:0007669"/>
    <property type="project" value="TreeGrafter"/>
</dbReference>
<dbReference type="Gene3D" id="3.20.20.30">
    <property type="entry name" value="Luciferase-like domain"/>
    <property type="match status" value="1"/>
</dbReference>
<sequence length="280" mass="30595">MQIGVFMALSAKAVDVAELAQKAESVGFESMWMPEHPIMPAHTTSRYRGTPDGSVPPYMYDMVDPYMALSRASAVTSKIKLGTSISLIPERNPLMLAKVISTLDHYSGGRFILGVGAGWHREETEIMGGNFDHRWTQTRENIQAMKELWTKEQAEFHGTYVDFPPVYCDPKPVQQPNPPVLLGGAASNLFRRIVGWADGWLPAGASVEQVKAGRASLDELAESAGRDPASIQITVFNVPAEPDTLKQYEEAGADRVILSLPNAREAGAVDEVERLAEAAL</sequence>
<dbReference type="NCBIfam" id="TIGR03619">
    <property type="entry name" value="F420_Rv2161c"/>
    <property type="match status" value="1"/>
</dbReference>
<dbReference type="EMBL" id="CASHTH010001693">
    <property type="protein sequence ID" value="CAI8018517.1"/>
    <property type="molecule type" value="Genomic_DNA"/>
</dbReference>
<accession>A0AA35RWH5</accession>
<dbReference type="AlphaFoldDB" id="A0AA35RWH5"/>